<dbReference type="FunFam" id="2.10.70.10:FF:000014">
    <property type="entry name" value="Membrane cofactor protein"/>
    <property type="match status" value="1"/>
</dbReference>
<evidence type="ECO:0000256" key="14">
    <source>
        <dbReference type="SAM" id="SignalP"/>
    </source>
</evidence>
<dbReference type="InterPro" id="IPR000436">
    <property type="entry name" value="Sushi_SCR_CCP_dom"/>
</dbReference>
<dbReference type="SUPFAM" id="SSF57535">
    <property type="entry name" value="Complement control module/SCR domain"/>
    <property type="match status" value="5"/>
</dbReference>
<keyword evidence="4" id="KW-0964">Secreted</keyword>
<feature type="domain" description="Sushi" evidence="15">
    <location>
        <begin position="204"/>
        <end position="263"/>
    </location>
</feature>
<dbReference type="GO" id="GO:0034392">
    <property type="term" value="P:negative regulation of smooth muscle cell apoptotic process"/>
    <property type="evidence" value="ECO:0007669"/>
    <property type="project" value="Ensembl"/>
</dbReference>
<keyword evidence="8" id="KW-0677">Repeat</keyword>
<dbReference type="InterPro" id="IPR015104">
    <property type="entry name" value="Sushi_2"/>
</dbReference>
<dbReference type="PANTHER" id="PTHR19325:SF549">
    <property type="entry name" value="BETA-2-GLYCOPROTEIN 1"/>
    <property type="match status" value="1"/>
</dbReference>
<dbReference type="Gene3D" id="2.10.70.10">
    <property type="entry name" value="Complement Module, domain 1"/>
    <property type="match status" value="5"/>
</dbReference>
<protein>
    <recommendedName>
        <fullName evidence="3">Beta-2-glycoprotein 1</fullName>
    </recommendedName>
    <alternativeName>
        <fullName evidence="11">Apolipoprotein H</fullName>
    </alternativeName>
    <alternativeName>
        <fullName evidence="12">Beta-2-glycoprotein I</fullName>
    </alternativeName>
</protein>
<evidence type="ECO:0000256" key="10">
    <source>
        <dbReference type="ARBA" id="ARBA00023180"/>
    </source>
</evidence>
<keyword evidence="10" id="KW-0325">Glycoprotein</keyword>
<feature type="signal peptide" evidence="14">
    <location>
        <begin position="1"/>
        <end position="19"/>
    </location>
</feature>
<dbReference type="GO" id="GO:0001937">
    <property type="term" value="P:negative regulation of endothelial cell proliferation"/>
    <property type="evidence" value="ECO:0007669"/>
    <property type="project" value="Ensembl"/>
</dbReference>
<keyword evidence="5 13" id="KW-0768">Sushi</keyword>
<keyword evidence="7 14" id="KW-0732">Signal</keyword>
<dbReference type="GO" id="GO:0009986">
    <property type="term" value="C:cell surface"/>
    <property type="evidence" value="ECO:0007669"/>
    <property type="project" value="Ensembl"/>
</dbReference>
<dbReference type="GO" id="GO:0042627">
    <property type="term" value="C:chylomicron"/>
    <property type="evidence" value="ECO:0007669"/>
    <property type="project" value="Ensembl"/>
</dbReference>
<dbReference type="InterPro" id="IPR035976">
    <property type="entry name" value="Sushi/SCR/CCP_sf"/>
</dbReference>
<dbReference type="GO" id="GO:0005543">
    <property type="term" value="F:phospholipid binding"/>
    <property type="evidence" value="ECO:0007669"/>
    <property type="project" value="Ensembl"/>
</dbReference>
<keyword evidence="17" id="KW-1185">Reference proteome</keyword>
<evidence type="ECO:0000256" key="5">
    <source>
        <dbReference type="ARBA" id="ARBA00022659"/>
    </source>
</evidence>
<evidence type="ECO:0000256" key="1">
    <source>
        <dbReference type="ARBA" id="ARBA00003651"/>
    </source>
</evidence>
<evidence type="ECO:0000256" key="12">
    <source>
        <dbReference type="ARBA" id="ARBA00033414"/>
    </source>
</evidence>
<evidence type="ECO:0000256" key="3">
    <source>
        <dbReference type="ARBA" id="ARBA00020104"/>
    </source>
</evidence>
<dbReference type="GO" id="GO:0034371">
    <property type="term" value="P:chylomicron remodeling"/>
    <property type="evidence" value="ECO:0007669"/>
    <property type="project" value="Ensembl"/>
</dbReference>
<proteinExistence type="predicted"/>
<dbReference type="GO" id="GO:0016525">
    <property type="term" value="P:negative regulation of angiogenesis"/>
    <property type="evidence" value="ECO:0007669"/>
    <property type="project" value="Ensembl"/>
</dbReference>
<dbReference type="InterPro" id="IPR050350">
    <property type="entry name" value="Compl-Cell_Adhes-Reg"/>
</dbReference>
<dbReference type="GO" id="GO:0007597">
    <property type="term" value="P:blood coagulation, intrinsic pathway"/>
    <property type="evidence" value="ECO:0007669"/>
    <property type="project" value="Ensembl"/>
</dbReference>
<feature type="domain" description="Sushi" evidence="15">
    <location>
        <begin position="83"/>
        <end position="140"/>
    </location>
</feature>
<dbReference type="GO" id="GO:0090208">
    <property type="term" value="P:positive regulation of triglyceride metabolic process"/>
    <property type="evidence" value="ECO:0007669"/>
    <property type="project" value="Ensembl"/>
</dbReference>
<dbReference type="Ensembl" id="ENSSMRT00000006421.1">
    <property type="protein sequence ID" value="ENSSMRP00000005462.1"/>
    <property type="gene ID" value="ENSSMRG00000004444.1"/>
</dbReference>
<dbReference type="PANTHER" id="PTHR19325">
    <property type="entry name" value="COMPLEMENT COMPONENT-RELATED SUSHI DOMAIN-CONTAINING"/>
    <property type="match status" value="1"/>
</dbReference>
<dbReference type="PROSITE" id="PS50923">
    <property type="entry name" value="SUSHI"/>
    <property type="match status" value="4"/>
</dbReference>
<dbReference type="GO" id="GO:0010596">
    <property type="term" value="P:negative regulation of endothelial cell migration"/>
    <property type="evidence" value="ECO:0007669"/>
    <property type="project" value="Ensembl"/>
</dbReference>
<name>A0A8D0DHZ7_SALMN</name>
<evidence type="ECO:0000256" key="6">
    <source>
        <dbReference type="ARBA" id="ARBA00022674"/>
    </source>
</evidence>
<keyword evidence="6" id="KW-0358">Heparin-binding</keyword>
<evidence type="ECO:0000256" key="13">
    <source>
        <dbReference type="PROSITE-ProRule" id="PRU00302"/>
    </source>
</evidence>
<dbReference type="GO" id="GO:0034372">
    <property type="term" value="P:very-low-density lipoprotein particle remodeling"/>
    <property type="evidence" value="ECO:0007669"/>
    <property type="project" value="Ensembl"/>
</dbReference>
<reference evidence="16" key="1">
    <citation type="submission" date="2025-08" db="UniProtKB">
        <authorList>
            <consortium name="Ensembl"/>
        </authorList>
    </citation>
    <scope>IDENTIFICATION</scope>
</reference>
<dbReference type="Pfam" id="PF09014">
    <property type="entry name" value="Sushi_2"/>
    <property type="match status" value="1"/>
</dbReference>
<feature type="domain" description="Sushi" evidence="15">
    <location>
        <begin position="21"/>
        <end position="82"/>
    </location>
</feature>
<evidence type="ECO:0000313" key="16">
    <source>
        <dbReference type="Ensembl" id="ENSSMRP00000005462.1"/>
    </source>
</evidence>
<dbReference type="GO" id="GO:0034361">
    <property type="term" value="C:very-low-density lipoprotein particle"/>
    <property type="evidence" value="ECO:0007669"/>
    <property type="project" value="Ensembl"/>
</dbReference>
<feature type="domain" description="Sushi" evidence="15">
    <location>
        <begin position="141"/>
        <end position="203"/>
    </location>
</feature>
<dbReference type="GeneTree" id="ENSGT00940000157228"/>
<dbReference type="GO" id="GO:0042802">
    <property type="term" value="F:identical protein binding"/>
    <property type="evidence" value="ECO:0007669"/>
    <property type="project" value="Ensembl"/>
</dbReference>
<dbReference type="GO" id="GO:0060230">
    <property type="term" value="F:lipoprotein lipase activator activity"/>
    <property type="evidence" value="ECO:0007669"/>
    <property type="project" value="Ensembl"/>
</dbReference>
<sequence>MSPVLCVLWIATLAHTVLAGNVCSRPRDIPLATADTFGKQVYSPGEEVTYSCNPGYVPQSGSRRYTCPWSGKWPVVTLRCIPKKCSFPGPIQNGKIEFMDLSYQSVVNVSCNPGYILKGPRSIQCLADGQWSAKLPECHSVICAPPPVSEFGALSYRRLKPGNISVFRDVILFECLSPLALFGNETAECLATGNWSAIPECKSVECSYPKEIENGLINFAVRRTYRYKDTVSYRCNLPYVLEGNVESRCEKTGQWSPKPICRAPCEMPIKRATVLYNNQKVKVQDHLRDGIKHGETIWFFCKNKEQHCSYTVPAQCIDGNLTAPACFKERGWFSSLVKTDVASLTPCENVD</sequence>
<comment type="caution">
    <text evidence="13">Lacks conserved residue(s) required for the propagation of feature annotation.</text>
</comment>
<reference evidence="16" key="2">
    <citation type="submission" date="2025-09" db="UniProtKB">
        <authorList>
            <consortium name="Ensembl"/>
        </authorList>
    </citation>
    <scope>IDENTIFICATION</scope>
</reference>
<evidence type="ECO:0000256" key="9">
    <source>
        <dbReference type="ARBA" id="ARBA00023157"/>
    </source>
</evidence>
<comment type="function">
    <text evidence="1">Binds to various kinds of negatively charged substances such as heparin, phospholipids, and dextran sulfate. May prevent activation of the intrinsic blood coagulation cascade by binding to phospholipids on the surface of damaged cells.</text>
</comment>
<dbReference type="GO" id="GO:0030195">
    <property type="term" value="P:negative regulation of blood coagulation"/>
    <property type="evidence" value="ECO:0007669"/>
    <property type="project" value="Ensembl"/>
</dbReference>
<evidence type="ECO:0000313" key="17">
    <source>
        <dbReference type="Proteomes" id="UP000694421"/>
    </source>
</evidence>
<keyword evidence="9 13" id="KW-1015">Disulfide bond</keyword>
<accession>A0A8D0DHZ7</accession>
<evidence type="ECO:0000256" key="7">
    <source>
        <dbReference type="ARBA" id="ARBA00022729"/>
    </source>
</evidence>
<feature type="disulfide bond" evidence="13">
    <location>
        <begin position="111"/>
        <end position="138"/>
    </location>
</feature>
<dbReference type="GO" id="GO:0034364">
    <property type="term" value="C:high-density lipoprotein particle"/>
    <property type="evidence" value="ECO:0007669"/>
    <property type="project" value="Ensembl"/>
</dbReference>
<evidence type="ECO:0000259" key="15">
    <source>
        <dbReference type="PROSITE" id="PS50923"/>
    </source>
</evidence>
<dbReference type="CDD" id="cd00033">
    <property type="entry name" value="CCP"/>
    <property type="match status" value="4"/>
</dbReference>
<evidence type="ECO:0000256" key="2">
    <source>
        <dbReference type="ARBA" id="ARBA00004613"/>
    </source>
</evidence>
<dbReference type="Pfam" id="PF00084">
    <property type="entry name" value="Sushi"/>
    <property type="match status" value="4"/>
</dbReference>
<dbReference type="GO" id="GO:0035473">
    <property type="term" value="F:lipase binding"/>
    <property type="evidence" value="ECO:0007669"/>
    <property type="project" value="Ensembl"/>
</dbReference>
<dbReference type="GO" id="GO:0008201">
    <property type="term" value="F:heparin binding"/>
    <property type="evidence" value="ECO:0007669"/>
    <property type="project" value="UniProtKB-KW"/>
</dbReference>
<dbReference type="Proteomes" id="UP000694421">
    <property type="component" value="Unplaced"/>
</dbReference>
<evidence type="ECO:0000256" key="11">
    <source>
        <dbReference type="ARBA" id="ARBA00029855"/>
    </source>
</evidence>
<dbReference type="GO" id="GO:0033033">
    <property type="term" value="P:negative regulation of myeloid cell apoptotic process"/>
    <property type="evidence" value="ECO:0007669"/>
    <property type="project" value="Ensembl"/>
</dbReference>
<feature type="disulfide bond" evidence="13">
    <location>
        <begin position="206"/>
        <end position="249"/>
    </location>
</feature>
<evidence type="ECO:0000256" key="4">
    <source>
        <dbReference type="ARBA" id="ARBA00022525"/>
    </source>
</evidence>
<organism evidence="16 17">
    <name type="scientific">Salvator merianae</name>
    <name type="common">Argentine black and white tegu</name>
    <name type="synonym">Tupinambis merianae</name>
    <dbReference type="NCBI Taxonomy" id="96440"/>
    <lineage>
        <taxon>Eukaryota</taxon>
        <taxon>Metazoa</taxon>
        <taxon>Chordata</taxon>
        <taxon>Craniata</taxon>
        <taxon>Vertebrata</taxon>
        <taxon>Euteleostomi</taxon>
        <taxon>Lepidosauria</taxon>
        <taxon>Squamata</taxon>
        <taxon>Bifurcata</taxon>
        <taxon>Unidentata</taxon>
        <taxon>Episquamata</taxon>
        <taxon>Laterata</taxon>
        <taxon>Teiioidea</taxon>
        <taxon>Teiidae</taxon>
        <taxon>Salvator</taxon>
    </lineage>
</organism>
<dbReference type="OMA" id="NWSEKPS"/>
<dbReference type="SMART" id="SM00032">
    <property type="entry name" value="CCP"/>
    <property type="match status" value="4"/>
</dbReference>
<dbReference type="GO" id="GO:0031639">
    <property type="term" value="P:plasminogen activation"/>
    <property type="evidence" value="ECO:0007669"/>
    <property type="project" value="Ensembl"/>
</dbReference>
<dbReference type="AlphaFoldDB" id="A0A8D0DHZ7"/>
<feature type="chain" id="PRO_5034027333" description="Beta-2-glycoprotein 1" evidence="14">
    <location>
        <begin position="20"/>
        <end position="351"/>
    </location>
</feature>
<evidence type="ECO:0000256" key="8">
    <source>
        <dbReference type="ARBA" id="ARBA00022737"/>
    </source>
</evidence>
<comment type="subcellular location">
    <subcellularLocation>
        <location evidence="2">Secreted</location>
    </subcellularLocation>
</comment>
<dbReference type="GO" id="GO:0051918">
    <property type="term" value="P:negative regulation of fibrinolysis"/>
    <property type="evidence" value="ECO:0007669"/>
    <property type="project" value="Ensembl"/>
</dbReference>